<evidence type="ECO:0000313" key="2">
    <source>
        <dbReference type="EMBL" id="MBW0492399.1"/>
    </source>
</evidence>
<evidence type="ECO:0000256" key="1">
    <source>
        <dbReference type="SAM" id="MobiDB-lite"/>
    </source>
</evidence>
<gene>
    <name evidence="2" type="ORF">O181_032114</name>
</gene>
<feature type="region of interest" description="Disordered" evidence="1">
    <location>
        <begin position="73"/>
        <end position="108"/>
    </location>
</feature>
<feature type="compositionally biased region" description="Acidic residues" evidence="1">
    <location>
        <begin position="168"/>
        <end position="188"/>
    </location>
</feature>
<feature type="compositionally biased region" description="Polar residues" evidence="1">
    <location>
        <begin position="144"/>
        <end position="158"/>
    </location>
</feature>
<protein>
    <submittedName>
        <fullName evidence="2">Uncharacterized protein</fullName>
    </submittedName>
</protein>
<feature type="region of interest" description="Disordered" evidence="1">
    <location>
        <begin position="120"/>
        <end position="188"/>
    </location>
</feature>
<keyword evidence="3" id="KW-1185">Reference proteome</keyword>
<organism evidence="2 3">
    <name type="scientific">Austropuccinia psidii MF-1</name>
    <dbReference type="NCBI Taxonomy" id="1389203"/>
    <lineage>
        <taxon>Eukaryota</taxon>
        <taxon>Fungi</taxon>
        <taxon>Dikarya</taxon>
        <taxon>Basidiomycota</taxon>
        <taxon>Pucciniomycotina</taxon>
        <taxon>Pucciniomycetes</taxon>
        <taxon>Pucciniales</taxon>
        <taxon>Sphaerophragmiaceae</taxon>
        <taxon>Austropuccinia</taxon>
    </lineage>
</organism>
<dbReference type="Proteomes" id="UP000765509">
    <property type="component" value="Unassembled WGS sequence"/>
</dbReference>
<name>A0A9Q3H782_9BASI</name>
<reference evidence="2" key="1">
    <citation type="submission" date="2021-03" db="EMBL/GenBank/DDBJ databases">
        <title>Draft genome sequence of rust myrtle Austropuccinia psidii MF-1, a brazilian biotype.</title>
        <authorList>
            <person name="Quecine M.C."/>
            <person name="Pachon D.M.R."/>
            <person name="Bonatelli M.L."/>
            <person name="Correr F.H."/>
            <person name="Franceschini L.M."/>
            <person name="Leite T.F."/>
            <person name="Margarido G.R.A."/>
            <person name="Almeida C.A."/>
            <person name="Ferrarezi J.A."/>
            <person name="Labate C.A."/>
        </authorList>
    </citation>
    <scope>NUCLEOTIDE SEQUENCE</scope>
    <source>
        <strain evidence="2">MF-1</strain>
    </source>
</reference>
<proteinExistence type="predicted"/>
<accession>A0A9Q3H782</accession>
<sequence>MKPHPQGHALDNLCQEEIKPDFLLGNKPRSPSQYQDRDHMTYSEKEALKKLQRPQDGPNSLVTLEDNANTLQDLRKRTNIGKYSPYKSSSFKEKQPFRVDSKDNPKERVAEVTKKKNLCHNFGSTEHHSNNCPKAKQKVYATEQVPNKESPKNNSESYSVGDAIREPSDDDQDPNEEFLVEYQEETHL</sequence>
<feature type="compositionally biased region" description="Basic and acidic residues" evidence="1">
    <location>
        <begin position="90"/>
        <end position="108"/>
    </location>
</feature>
<dbReference type="EMBL" id="AVOT02011571">
    <property type="protein sequence ID" value="MBW0492399.1"/>
    <property type="molecule type" value="Genomic_DNA"/>
</dbReference>
<comment type="caution">
    <text evidence="2">The sequence shown here is derived from an EMBL/GenBank/DDBJ whole genome shotgun (WGS) entry which is preliminary data.</text>
</comment>
<dbReference type="AlphaFoldDB" id="A0A9Q3H782"/>
<feature type="region of interest" description="Disordered" evidence="1">
    <location>
        <begin position="20"/>
        <end position="40"/>
    </location>
</feature>
<evidence type="ECO:0000313" key="3">
    <source>
        <dbReference type="Proteomes" id="UP000765509"/>
    </source>
</evidence>